<name>A0A7V1D3J5_9GAMM</name>
<evidence type="ECO:0000256" key="1">
    <source>
        <dbReference type="SAM" id="SignalP"/>
    </source>
</evidence>
<organism evidence="2">
    <name type="scientific">Pseudoalteromonas prydzensis</name>
    <dbReference type="NCBI Taxonomy" id="182141"/>
    <lineage>
        <taxon>Bacteria</taxon>
        <taxon>Pseudomonadati</taxon>
        <taxon>Pseudomonadota</taxon>
        <taxon>Gammaproteobacteria</taxon>
        <taxon>Alteromonadales</taxon>
        <taxon>Pseudoalteromonadaceae</taxon>
        <taxon>Pseudoalteromonas</taxon>
    </lineage>
</organism>
<keyword evidence="1" id="KW-0732">Signal</keyword>
<dbReference type="AlphaFoldDB" id="A0A7V1D3J5"/>
<reference evidence="2" key="1">
    <citation type="journal article" date="2020" name="mSystems">
        <title>Genome- and Community-Level Interaction Insights into Carbon Utilization and Element Cycling Functions of Hydrothermarchaeota in Hydrothermal Sediment.</title>
        <authorList>
            <person name="Zhou Z."/>
            <person name="Liu Y."/>
            <person name="Xu W."/>
            <person name="Pan J."/>
            <person name="Luo Z.H."/>
            <person name="Li M."/>
        </authorList>
    </citation>
    <scope>NUCLEOTIDE SEQUENCE [LARGE SCALE GENOMIC DNA]</scope>
    <source>
        <strain evidence="2">HyVt-346</strain>
    </source>
</reference>
<feature type="signal peptide" evidence="1">
    <location>
        <begin position="1"/>
        <end position="25"/>
    </location>
</feature>
<gene>
    <name evidence="2" type="ORF">ENH88_22860</name>
</gene>
<dbReference type="EMBL" id="DRGM01000219">
    <property type="protein sequence ID" value="HEA19240.1"/>
    <property type="molecule type" value="Genomic_DNA"/>
</dbReference>
<sequence length="573" mass="63944">MNRIRLFTRCIVVFLLVVNINMAQSSESANCSSTIYRFIEGQDSQPTVMAPEEKTKELNDVFAKSILCSGLPAASLKQITTHLDNPSHDFVKKQYVVAEGGQIPVSTAIPSSASLRNMRYTVSWADVHGTPMVFGSSSPPSDNTSNFLQVIAFDESKQRFNFYERFDYPRTDYFWAGDSSWARKKKTIGVGCFDCHHNGVPIMKELKIPWNNWSSERANITNSIVSLKIQNDPPFKNRIGAQELEPTIKGASSKYYPNFIRSHINDNFTQITNVSELLRFVIETTTVNLESTNPLPGNANTFAFPKDFWIADSILRGPLIGLDYNIPQGLMFSVDNYKKFLKTTDSRLVQCSLKGATKSACVEPPQFTVLGSTHFAGFTPVLGNEDVLMSNLLIRVGIERKLLKLISPKFITAILMVDFQNPIFSQKRNSLIQYAKAVGTATIANNSSNMASLVASKITTASSQQEKCNDITLDTCTAEQQFLFVWEDANWKANTEKRINAYFQAIDKNISCTTESCTGQDEYLKLLVSQHRQMAATTPLGNLVEFSLLFPFSSLPISPFLRMNVVGKVVASD</sequence>
<feature type="chain" id="PRO_5031498362" evidence="1">
    <location>
        <begin position="26"/>
        <end position="573"/>
    </location>
</feature>
<protein>
    <submittedName>
        <fullName evidence="2">Uncharacterized protein</fullName>
    </submittedName>
</protein>
<proteinExistence type="predicted"/>
<dbReference type="Proteomes" id="UP000886188">
    <property type="component" value="Unassembled WGS sequence"/>
</dbReference>
<evidence type="ECO:0000313" key="2">
    <source>
        <dbReference type="EMBL" id="HEA19240.1"/>
    </source>
</evidence>
<dbReference type="RefSeq" id="WP_304185855.1">
    <property type="nucleotide sequence ID" value="NZ_DRGM01000219.1"/>
</dbReference>
<comment type="caution">
    <text evidence="2">The sequence shown here is derived from an EMBL/GenBank/DDBJ whole genome shotgun (WGS) entry which is preliminary data.</text>
</comment>
<accession>A0A7V1D3J5</accession>